<keyword evidence="1" id="KW-0472">Membrane</keyword>
<evidence type="ECO:0000313" key="2">
    <source>
        <dbReference type="EMBL" id="KGX86496.1"/>
    </source>
</evidence>
<organism evidence="2 3">
    <name type="scientific">Pontibacillus litoralis JSM 072002</name>
    <dbReference type="NCBI Taxonomy" id="1385512"/>
    <lineage>
        <taxon>Bacteria</taxon>
        <taxon>Bacillati</taxon>
        <taxon>Bacillota</taxon>
        <taxon>Bacilli</taxon>
        <taxon>Bacillales</taxon>
        <taxon>Bacillaceae</taxon>
        <taxon>Pontibacillus</taxon>
    </lineage>
</organism>
<comment type="caution">
    <text evidence="2">The sequence shown here is derived from an EMBL/GenBank/DDBJ whole genome shotgun (WGS) entry which is preliminary data.</text>
</comment>
<name>A0A0A5G098_9BACI</name>
<feature type="transmembrane region" description="Helical" evidence="1">
    <location>
        <begin position="9"/>
        <end position="28"/>
    </location>
</feature>
<proteinExistence type="predicted"/>
<dbReference type="Proteomes" id="UP000030401">
    <property type="component" value="Unassembled WGS sequence"/>
</dbReference>
<keyword evidence="1" id="KW-0812">Transmembrane</keyword>
<keyword evidence="3" id="KW-1185">Reference proteome</keyword>
<sequence length="83" mass="9562">MHQPSQKLLQLQLITLGVAFVLCILFLIQPRLTFLLLLSLYALAGSFIYEGLEYYGRKQMPHFIIQITRASLLFVVGTILFFQ</sequence>
<feature type="transmembrane region" description="Helical" evidence="1">
    <location>
        <begin position="64"/>
        <end position="82"/>
    </location>
</feature>
<dbReference type="EMBL" id="AVPG01000013">
    <property type="protein sequence ID" value="KGX86496.1"/>
    <property type="molecule type" value="Genomic_DNA"/>
</dbReference>
<dbReference type="RefSeq" id="WP_036834480.1">
    <property type="nucleotide sequence ID" value="NZ_AVPG01000013.1"/>
</dbReference>
<gene>
    <name evidence="2" type="ORF">N784_04895</name>
</gene>
<protein>
    <submittedName>
        <fullName evidence="2">Uncharacterized protein</fullName>
    </submittedName>
</protein>
<accession>A0A0A5G098</accession>
<dbReference type="eggNOG" id="ENOG50308QM">
    <property type="taxonomic scope" value="Bacteria"/>
</dbReference>
<reference evidence="2 3" key="1">
    <citation type="submission" date="2013-08" db="EMBL/GenBank/DDBJ databases">
        <authorList>
            <person name="Huang J."/>
            <person name="Wang G."/>
        </authorList>
    </citation>
    <scope>NUCLEOTIDE SEQUENCE [LARGE SCALE GENOMIC DNA]</scope>
    <source>
        <strain evidence="2 3">JSM 072002</strain>
    </source>
</reference>
<evidence type="ECO:0000313" key="3">
    <source>
        <dbReference type="Proteomes" id="UP000030401"/>
    </source>
</evidence>
<keyword evidence="1" id="KW-1133">Transmembrane helix</keyword>
<evidence type="ECO:0000256" key="1">
    <source>
        <dbReference type="SAM" id="Phobius"/>
    </source>
</evidence>
<feature type="transmembrane region" description="Helical" evidence="1">
    <location>
        <begin position="34"/>
        <end position="52"/>
    </location>
</feature>
<dbReference type="AlphaFoldDB" id="A0A0A5G098"/>